<evidence type="ECO:0008006" key="3">
    <source>
        <dbReference type="Google" id="ProtNLM"/>
    </source>
</evidence>
<organism evidence="2">
    <name type="scientific">marine metagenome</name>
    <dbReference type="NCBI Taxonomy" id="408172"/>
    <lineage>
        <taxon>unclassified sequences</taxon>
        <taxon>metagenomes</taxon>
        <taxon>ecological metagenomes</taxon>
    </lineage>
</organism>
<name>A0A381TJK8_9ZZZZ</name>
<gene>
    <name evidence="2" type="ORF">METZ01_LOCUS67017</name>
</gene>
<proteinExistence type="predicted"/>
<keyword evidence="1" id="KW-1133">Transmembrane helix</keyword>
<reference evidence="2" key="1">
    <citation type="submission" date="2018-05" db="EMBL/GenBank/DDBJ databases">
        <authorList>
            <person name="Lanie J.A."/>
            <person name="Ng W.-L."/>
            <person name="Kazmierczak K.M."/>
            <person name="Andrzejewski T.M."/>
            <person name="Davidsen T.M."/>
            <person name="Wayne K.J."/>
            <person name="Tettelin H."/>
            <person name="Glass J.I."/>
            <person name="Rusch D."/>
            <person name="Podicherti R."/>
            <person name="Tsui H.-C.T."/>
            <person name="Winkler M.E."/>
        </authorList>
    </citation>
    <scope>NUCLEOTIDE SEQUENCE</scope>
</reference>
<keyword evidence="1" id="KW-0472">Membrane</keyword>
<dbReference type="AlphaFoldDB" id="A0A381TJK8"/>
<accession>A0A381TJK8</accession>
<evidence type="ECO:0000313" key="2">
    <source>
        <dbReference type="EMBL" id="SVA14163.1"/>
    </source>
</evidence>
<protein>
    <recommendedName>
        <fullName evidence="3">YtkA-like domain-containing protein</fullName>
    </recommendedName>
</protein>
<dbReference type="EMBL" id="UINC01004417">
    <property type="protein sequence ID" value="SVA14163.1"/>
    <property type="molecule type" value="Genomic_DNA"/>
</dbReference>
<evidence type="ECO:0000256" key="1">
    <source>
        <dbReference type="SAM" id="Phobius"/>
    </source>
</evidence>
<sequence>MVWFRTATLMSLLLLGLYVQSGILIEANGSIRSYEKKVVGEYVIGLGTTPPSPSTGVTHFAAFVENEQTGHKYVDAEIEFVSFFSTIDLPEVGPELMKNSIMDPMYYEIDTSFNKEGVWFVMLTVRRGGDEVSVVYEVEVQEPNPIVPILTVGALLFFLAILSLSLRSWIKEYKRKHKIRRTS</sequence>
<keyword evidence="1" id="KW-0812">Transmembrane</keyword>
<feature type="transmembrane region" description="Helical" evidence="1">
    <location>
        <begin position="146"/>
        <end position="170"/>
    </location>
</feature>